<evidence type="ECO:0000259" key="1">
    <source>
        <dbReference type="PROSITE" id="PS51782"/>
    </source>
</evidence>
<reference evidence="3" key="3">
    <citation type="submission" date="2015-06" db="UniProtKB">
        <authorList>
            <consortium name="EnsemblProtists"/>
        </authorList>
    </citation>
    <scope>IDENTIFICATION</scope>
</reference>
<name>L1JSK4_GUITC</name>
<dbReference type="EMBL" id="JH992975">
    <property type="protein sequence ID" value="EKX51546.1"/>
    <property type="molecule type" value="Genomic_DNA"/>
</dbReference>
<organism evidence="2">
    <name type="scientific">Guillardia theta (strain CCMP2712)</name>
    <name type="common">Cryptophyte</name>
    <dbReference type="NCBI Taxonomy" id="905079"/>
    <lineage>
        <taxon>Eukaryota</taxon>
        <taxon>Cryptophyceae</taxon>
        <taxon>Pyrenomonadales</taxon>
        <taxon>Geminigeraceae</taxon>
        <taxon>Guillardia</taxon>
    </lineage>
</organism>
<dbReference type="GeneID" id="17308230"/>
<dbReference type="InterPro" id="IPR036779">
    <property type="entry name" value="LysM_dom_sf"/>
</dbReference>
<keyword evidence="4" id="KW-1185">Reference proteome</keyword>
<dbReference type="KEGG" id="gtt:GUITHDRAFT_102808"/>
<dbReference type="Proteomes" id="UP000011087">
    <property type="component" value="Unassembled WGS sequence"/>
</dbReference>
<dbReference type="EnsemblProtists" id="EKX51546">
    <property type="protein sequence ID" value="EKX51546"/>
    <property type="gene ID" value="GUITHDRAFT_102808"/>
</dbReference>
<dbReference type="HOGENOM" id="CLU_648036_0_0_1"/>
<dbReference type="RefSeq" id="XP_005838526.1">
    <property type="nucleotide sequence ID" value="XM_005838469.1"/>
</dbReference>
<evidence type="ECO:0000313" key="4">
    <source>
        <dbReference type="Proteomes" id="UP000011087"/>
    </source>
</evidence>
<sequence length="424" mass="46193">MYRAEPMFGTLYIGTYLNPAASVTDIKKGTSAITVPTCAKTAQFSSQDQAQPPACTIPECNNLGIKFVQCSSLSNLQNPFSNIKEFSCTTADGKTQCTYVNSVSVNELIQFQINLPLSTSLTFQATVDPGVPIGMTVSSTTPQTWEVQWMPTRGLQGAQHVGEFVIGTPGAINICPVHTYTLTFTVSSTNPMWRYIPPASDMVYLAPGQALLGHTMTCSINASSQSSLTPLVYIVNATIFDKKVEQQYVCGLSDCLTVDAVVNVGTTTKSVETTLTYQAQAALDDGKIIRLCYGCTDSGYLGPGAVTCVSITVSICSIYINKGMTLESLARQYHLDRNWRRMWNLNPWLPQPNAVLHSDVVLRIGSIYKVRRGDTLVVIAARFQTTVKKLMNVNKNIDVMDLKEGQDVCVLPCTDRRLVASTAV</sequence>
<dbReference type="InterPro" id="IPR018392">
    <property type="entry name" value="LysM"/>
</dbReference>
<protein>
    <recommendedName>
        <fullName evidence="1">LysM domain-containing protein</fullName>
    </recommendedName>
</protein>
<reference evidence="2 4" key="1">
    <citation type="journal article" date="2012" name="Nature">
        <title>Algal genomes reveal evolutionary mosaicism and the fate of nucleomorphs.</title>
        <authorList>
            <consortium name="DOE Joint Genome Institute"/>
            <person name="Curtis B.A."/>
            <person name="Tanifuji G."/>
            <person name="Burki F."/>
            <person name="Gruber A."/>
            <person name="Irimia M."/>
            <person name="Maruyama S."/>
            <person name="Arias M.C."/>
            <person name="Ball S.G."/>
            <person name="Gile G.H."/>
            <person name="Hirakawa Y."/>
            <person name="Hopkins J.F."/>
            <person name="Kuo A."/>
            <person name="Rensing S.A."/>
            <person name="Schmutz J."/>
            <person name="Symeonidi A."/>
            <person name="Elias M."/>
            <person name="Eveleigh R.J."/>
            <person name="Herman E.K."/>
            <person name="Klute M.J."/>
            <person name="Nakayama T."/>
            <person name="Obornik M."/>
            <person name="Reyes-Prieto A."/>
            <person name="Armbrust E.V."/>
            <person name="Aves S.J."/>
            <person name="Beiko R.G."/>
            <person name="Coutinho P."/>
            <person name="Dacks J.B."/>
            <person name="Durnford D.G."/>
            <person name="Fast N.M."/>
            <person name="Green B.R."/>
            <person name="Grisdale C.J."/>
            <person name="Hempel F."/>
            <person name="Henrissat B."/>
            <person name="Hoppner M.P."/>
            <person name="Ishida K."/>
            <person name="Kim E."/>
            <person name="Koreny L."/>
            <person name="Kroth P.G."/>
            <person name="Liu Y."/>
            <person name="Malik S.B."/>
            <person name="Maier U.G."/>
            <person name="McRose D."/>
            <person name="Mock T."/>
            <person name="Neilson J.A."/>
            <person name="Onodera N.T."/>
            <person name="Poole A.M."/>
            <person name="Pritham E.J."/>
            <person name="Richards T.A."/>
            <person name="Rocap G."/>
            <person name="Roy S.W."/>
            <person name="Sarai C."/>
            <person name="Schaack S."/>
            <person name="Shirato S."/>
            <person name="Slamovits C.H."/>
            <person name="Spencer D.F."/>
            <person name="Suzuki S."/>
            <person name="Worden A.Z."/>
            <person name="Zauner S."/>
            <person name="Barry K."/>
            <person name="Bell C."/>
            <person name="Bharti A.K."/>
            <person name="Crow J.A."/>
            <person name="Grimwood J."/>
            <person name="Kramer R."/>
            <person name="Lindquist E."/>
            <person name="Lucas S."/>
            <person name="Salamov A."/>
            <person name="McFadden G.I."/>
            <person name="Lane C.E."/>
            <person name="Keeling P.J."/>
            <person name="Gray M.W."/>
            <person name="Grigoriev I.V."/>
            <person name="Archibald J.M."/>
        </authorList>
    </citation>
    <scope>NUCLEOTIDE SEQUENCE</scope>
    <source>
        <strain evidence="2 4">CCMP2712</strain>
    </source>
</reference>
<gene>
    <name evidence="2" type="ORF">GUITHDRAFT_102808</name>
</gene>
<evidence type="ECO:0000313" key="2">
    <source>
        <dbReference type="EMBL" id="EKX51546.1"/>
    </source>
</evidence>
<evidence type="ECO:0000313" key="3">
    <source>
        <dbReference type="EnsemblProtists" id="EKX51546"/>
    </source>
</evidence>
<dbReference type="SMART" id="SM00257">
    <property type="entry name" value="LysM"/>
    <property type="match status" value="1"/>
</dbReference>
<proteinExistence type="predicted"/>
<dbReference type="CDD" id="cd00118">
    <property type="entry name" value="LysM"/>
    <property type="match status" value="1"/>
</dbReference>
<feature type="domain" description="LysM" evidence="1">
    <location>
        <begin position="366"/>
        <end position="410"/>
    </location>
</feature>
<dbReference type="PROSITE" id="PS51782">
    <property type="entry name" value="LYSM"/>
    <property type="match status" value="1"/>
</dbReference>
<reference evidence="4" key="2">
    <citation type="submission" date="2012-11" db="EMBL/GenBank/DDBJ databases">
        <authorList>
            <person name="Kuo A."/>
            <person name="Curtis B.A."/>
            <person name="Tanifuji G."/>
            <person name="Burki F."/>
            <person name="Gruber A."/>
            <person name="Irimia M."/>
            <person name="Maruyama S."/>
            <person name="Arias M.C."/>
            <person name="Ball S.G."/>
            <person name="Gile G.H."/>
            <person name="Hirakawa Y."/>
            <person name="Hopkins J.F."/>
            <person name="Rensing S.A."/>
            <person name="Schmutz J."/>
            <person name="Symeonidi A."/>
            <person name="Elias M."/>
            <person name="Eveleigh R.J."/>
            <person name="Herman E.K."/>
            <person name="Klute M.J."/>
            <person name="Nakayama T."/>
            <person name="Obornik M."/>
            <person name="Reyes-Prieto A."/>
            <person name="Armbrust E.V."/>
            <person name="Aves S.J."/>
            <person name="Beiko R.G."/>
            <person name="Coutinho P."/>
            <person name="Dacks J.B."/>
            <person name="Durnford D.G."/>
            <person name="Fast N.M."/>
            <person name="Green B.R."/>
            <person name="Grisdale C."/>
            <person name="Hempe F."/>
            <person name="Henrissat B."/>
            <person name="Hoppner M.P."/>
            <person name="Ishida K.-I."/>
            <person name="Kim E."/>
            <person name="Koreny L."/>
            <person name="Kroth P.G."/>
            <person name="Liu Y."/>
            <person name="Malik S.-B."/>
            <person name="Maier U.G."/>
            <person name="McRose D."/>
            <person name="Mock T."/>
            <person name="Neilson J.A."/>
            <person name="Onodera N.T."/>
            <person name="Poole A.M."/>
            <person name="Pritham E.J."/>
            <person name="Richards T.A."/>
            <person name="Rocap G."/>
            <person name="Roy S.W."/>
            <person name="Sarai C."/>
            <person name="Schaack S."/>
            <person name="Shirato S."/>
            <person name="Slamovits C.H."/>
            <person name="Spencer D.F."/>
            <person name="Suzuki S."/>
            <person name="Worden A.Z."/>
            <person name="Zauner S."/>
            <person name="Barry K."/>
            <person name="Bell C."/>
            <person name="Bharti A.K."/>
            <person name="Crow J.A."/>
            <person name="Grimwood J."/>
            <person name="Kramer R."/>
            <person name="Lindquist E."/>
            <person name="Lucas S."/>
            <person name="Salamov A."/>
            <person name="McFadden G.I."/>
            <person name="Lane C.E."/>
            <person name="Keeling P.J."/>
            <person name="Gray M.W."/>
            <person name="Grigoriev I.V."/>
            <person name="Archibald J.M."/>
        </authorList>
    </citation>
    <scope>NUCLEOTIDE SEQUENCE</scope>
    <source>
        <strain evidence="4">CCMP2712</strain>
    </source>
</reference>
<dbReference type="Pfam" id="PF01476">
    <property type="entry name" value="LysM"/>
    <property type="match status" value="1"/>
</dbReference>
<accession>L1JSK4</accession>
<dbReference type="Gene3D" id="3.10.350.10">
    <property type="entry name" value="LysM domain"/>
    <property type="match status" value="1"/>
</dbReference>
<dbReference type="AlphaFoldDB" id="L1JSK4"/>
<dbReference type="PaxDb" id="55529-EKX51546"/>
<dbReference type="SUPFAM" id="SSF54106">
    <property type="entry name" value="LysM domain"/>
    <property type="match status" value="1"/>
</dbReference>